<evidence type="ECO:0000256" key="4">
    <source>
        <dbReference type="ARBA" id="ARBA00022884"/>
    </source>
</evidence>
<protein>
    <recommendedName>
        <fullName evidence="13">EIF-4F 25 kDa subunit</fullName>
    </recommendedName>
</protein>
<keyword evidence="2 6" id="KW-0396">Initiation factor</keyword>
<dbReference type="Pfam" id="PF01652">
    <property type="entry name" value="IF4E"/>
    <property type="match status" value="1"/>
</dbReference>
<dbReference type="InterPro" id="IPR023398">
    <property type="entry name" value="TIF_eIF4e-like"/>
</dbReference>
<dbReference type="GO" id="GO:0006417">
    <property type="term" value="P:regulation of translation"/>
    <property type="evidence" value="ECO:0007669"/>
    <property type="project" value="UniProtKB-KW"/>
</dbReference>
<evidence type="ECO:0000256" key="3">
    <source>
        <dbReference type="ARBA" id="ARBA00022845"/>
    </source>
</evidence>
<dbReference type="OrthoDB" id="590761at2759"/>
<accession>A0A814BVA1</accession>
<evidence type="ECO:0000313" key="12">
    <source>
        <dbReference type="Proteomes" id="UP000663829"/>
    </source>
</evidence>
<feature type="region of interest" description="Disordered" evidence="7">
    <location>
        <begin position="14"/>
        <end position="37"/>
    </location>
</feature>
<dbReference type="EMBL" id="CAJOBA010001809">
    <property type="protein sequence ID" value="CAF3615561.1"/>
    <property type="molecule type" value="Genomic_DNA"/>
</dbReference>
<reference evidence="9" key="1">
    <citation type="submission" date="2021-02" db="EMBL/GenBank/DDBJ databases">
        <authorList>
            <person name="Nowell W R."/>
        </authorList>
    </citation>
    <scope>NUCLEOTIDE SEQUENCE</scope>
</reference>
<dbReference type="EMBL" id="CAJNOQ010001985">
    <property type="protein sequence ID" value="CAF0931295.1"/>
    <property type="molecule type" value="Genomic_DNA"/>
</dbReference>
<evidence type="ECO:0000256" key="5">
    <source>
        <dbReference type="ARBA" id="ARBA00022917"/>
    </source>
</evidence>
<comment type="similarity">
    <text evidence="1 6">Belongs to the eukaryotic initiation factor 4E family.</text>
</comment>
<dbReference type="InterPro" id="IPR019770">
    <property type="entry name" value="TIF_eIF_4E_CS"/>
</dbReference>
<dbReference type="EMBL" id="CAJNOK010001809">
    <property type="protein sequence ID" value="CAF0831074.1"/>
    <property type="molecule type" value="Genomic_DNA"/>
</dbReference>
<dbReference type="PANTHER" id="PTHR11960">
    <property type="entry name" value="EUKARYOTIC TRANSLATION INITIATION FACTOR 4E RELATED"/>
    <property type="match status" value="1"/>
</dbReference>
<dbReference type="Proteomes" id="UP000677228">
    <property type="component" value="Unassembled WGS sequence"/>
</dbReference>
<dbReference type="EMBL" id="CAJOBC010001985">
    <property type="protein sequence ID" value="CAF3709204.1"/>
    <property type="molecule type" value="Genomic_DNA"/>
</dbReference>
<dbReference type="Proteomes" id="UP000682733">
    <property type="component" value="Unassembled WGS sequence"/>
</dbReference>
<evidence type="ECO:0000313" key="8">
    <source>
        <dbReference type="EMBL" id="CAF0831074.1"/>
    </source>
</evidence>
<dbReference type="Proteomes" id="UP000681722">
    <property type="component" value="Unassembled WGS sequence"/>
</dbReference>
<dbReference type="Gene3D" id="3.30.760.10">
    <property type="entry name" value="RNA Cap, Translation Initiation Factor Eif4e"/>
    <property type="match status" value="1"/>
</dbReference>
<dbReference type="GO" id="GO:0003743">
    <property type="term" value="F:translation initiation factor activity"/>
    <property type="evidence" value="ECO:0007669"/>
    <property type="project" value="UniProtKB-KW"/>
</dbReference>
<evidence type="ECO:0000256" key="1">
    <source>
        <dbReference type="ARBA" id="ARBA00009860"/>
    </source>
</evidence>
<evidence type="ECO:0000313" key="9">
    <source>
        <dbReference type="EMBL" id="CAF0931295.1"/>
    </source>
</evidence>
<dbReference type="AlphaFoldDB" id="A0A814BVA1"/>
<evidence type="ECO:0000256" key="6">
    <source>
        <dbReference type="RuleBase" id="RU004374"/>
    </source>
</evidence>
<evidence type="ECO:0008006" key="13">
    <source>
        <dbReference type="Google" id="ProtNLM"/>
    </source>
</evidence>
<proteinExistence type="inferred from homology"/>
<evidence type="ECO:0000256" key="7">
    <source>
        <dbReference type="SAM" id="MobiDB-lite"/>
    </source>
</evidence>
<dbReference type="PROSITE" id="PS00813">
    <property type="entry name" value="IF4E"/>
    <property type="match status" value="1"/>
</dbReference>
<organism evidence="9 12">
    <name type="scientific">Didymodactylos carnosus</name>
    <dbReference type="NCBI Taxonomy" id="1234261"/>
    <lineage>
        <taxon>Eukaryota</taxon>
        <taxon>Metazoa</taxon>
        <taxon>Spiralia</taxon>
        <taxon>Gnathifera</taxon>
        <taxon>Rotifera</taxon>
        <taxon>Eurotatoria</taxon>
        <taxon>Bdelloidea</taxon>
        <taxon>Philodinida</taxon>
        <taxon>Philodinidae</taxon>
        <taxon>Didymodactylos</taxon>
    </lineage>
</organism>
<name>A0A814BVA1_9BILA</name>
<keyword evidence="5 6" id="KW-0648">Protein biosynthesis</keyword>
<evidence type="ECO:0000256" key="2">
    <source>
        <dbReference type="ARBA" id="ARBA00022540"/>
    </source>
</evidence>
<keyword evidence="12" id="KW-1185">Reference proteome</keyword>
<dbReference type="PANTHER" id="PTHR11960:SF8">
    <property type="entry name" value="EUKARYOTIC TRANSLATION INITIATION FACTOR 4E1-RELATED"/>
    <property type="match status" value="1"/>
</dbReference>
<comment type="caution">
    <text evidence="9">The sequence shown here is derived from an EMBL/GenBank/DDBJ whole genome shotgun (WGS) entry which is preliminary data.</text>
</comment>
<dbReference type="SUPFAM" id="SSF55418">
    <property type="entry name" value="eIF4e-like"/>
    <property type="match status" value="1"/>
</dbReference>
<gene>
    <name evidence="9" type="ORF">GPM918_LOCUS10196</name>
    <name evidence="8" type="ORF">OVA965_LOCUS6146</name>
    <name evidence="11" type="ORF">SRO942_LOCUS10197</name>
    <name evidence="10" type="ORF">TMI583_LOCUS6142</name>
</gene>
<dbReference type="Proteomes" id="UP000663829">
    <property type="component" value="Unassembled WGS sequence"/>
</dbReference>
<dbReference type="GO" id="GO:0016281">
    <property type="term" value="C:eukaryotic translation initiation factor 4F complex"/>
    <property type="evidence" value="ECO:0007669"/>
    <property type="project" value="TreeGrafter"/>
</dbReference>
<feature type="compositionally biased region" description="Polar residues" evidence="7">
    <location>
        <begin position="14"/>
        <end position="25"/>
    </location>
</feature>
<evidence type="ECO:0000313" key="11">
    <source>
        <dbReference type="EMBL" id="CAF3709204.1"/>
    </source>
</evidence>
<keyword evidence="4 6" id="KW-0694">RNA-binding</keyword>
<evidence type="ECO:0000313" key="10">
    <source>
        <dbReference type="EMBL" id="CAF3615561.1"/>
    </source>
</evidence>
<dbReference type="InterPro" id="IPR001040">
    <property type="entry name" value="TIF_eIF_4E"/>
</dbReference>
<dbReference type="GO" id="GO:0000340">
    <property type="term" value="F:RNA 7-methylguanosine cap binding"/>
    <property type="evidence" value="ECO:0007669"/>
    <property type="project" value="TreeGrafter"/>
</dbReference>
<sequence>MLETQLQQKLLIDTTTVMTPSNDNQNQEEEEEEEINPKSPLEYHWSFWYIKPDKRTNWEDSLIRIMDVKHVEDFWATYNHLQIPSKLAKDKSNCDYYFFKTGIRPMWEDPKNSSGGRWLLILGRDESRLDEIWLETLLSLIGDLFSYESDSIPLSSMITGAVVNIRSRGHKIALWTSEARNEMIVREIGRRWKKMIKLHPQSRLQFDLHNEGGGPHQRPMYEE</sequence>
<keyword evidence="3" id="KW-0810">Translation regulation</keyword>